<dbReference type="KEGG" id="cvn:111137312"/>
<feature type="chain" id="PRO_5034087624" evidence="2">
    <location>
        <begin position="23"/>
        <end position="402"/>
    </location>
</feature>
<evidence type="ECO:0000313" key="4">
    <source>
        <dbReference type="RefSeq" id="XP_022344450.1"/>
    </source>
</evidence>
<dbReference type="RefSeq" id="XP_022344450.1">
    <property type="nucleotide sequence ID" value="XM_022488742.1"/>
</dbReference>
<proteinExistence type="predicted"/>
<dbReference type="Proteomes" id="UP000694844">
    <property type="component" value="Chromosome 5"/>
</dbReference>
<evidence type="ECO:0000256" key="2">
    <source>
        <dbReference type="SAM" id="SignalP"/>
    </source>
</evidence>
<gene>
    <name evidence="4" type="primary">LOC111137312</name>
</gene>
<keyword evidence="1" id="KW-0472">Membrane</keyword>
<dbReference type="GeneID" id="111137312"/>
<feature type="signal peptide" evidence="2">
    <location>
        <begin position="1"/>
        <end position="22"/>
    </location>
</feature>
<name>A0A8B8EWR2_CRAVI</name>
<accession>A0A8B8EWR2</accession>
<protein>
    <submittedName>
        <fullName evidence="4">Uncharacterized protein LOC111137312 isoform X1</fullName>
    </submittedName>
</protein>
<feature type="transmembrane region" description="Helical" evidence="1">
    <location>
        <begin position="343"/>
        <end position="366"/>
    </location>
</feature>
<keyword evidence="3" id="KW-1185">Reference proteome</keyword>
<keyword evidence="1" id="KW-1133">Transmembrane helix</keyword>
<evidence type="ECO:0000313" key="3">
    <source>
        <dbReference type="Proteomes" id="UP000694844"/>
    </source>
</evidence>
<sequence>MHMSFALLWLTYNFFREASVNADKKCWKIKEMHSRTDGFIRCQKSMIFIEEVKLERRYYRQNWRKIDCPVFLYPDVKNLFKYNGLFDLDVEIFSTLEKYANNCNVHVRNSRKTKVCIVFDCIHGQMNTLIQSPTVKEARGSLYQAVQLTGFLHCAIQGNISKITVPLSNSTTVSVRDKYGNEVLNSDDEKCECIVYFTSNFWANCHCPSSEPDLTKFTLTKNAINKNGVEVTIYAEVVSDVTIIVEGGKYYNCRNATDLDLLEISNKTENHTKCNGMHGNYHNTTTVFEYTTKTQKQTEIGEVYNNCTNGTYGRGLNGNYQTENQSIIDSDISREVSVHRLPWILTSIFMTLSLVLTVVCVLLCLLQRKHKESRENEVPSDFLYNSGRESHFESPLYMENVL</sequence>
<dbReference type="AlphaFoldDB" id="A0A8B8EWR2"/>
<reference evidence="4" key="1">
    <citation type="submission" date="2025-08" db="UniProtKB">
        <authorList>
            <consortium name="RefSeq"/>
        </authorList>
    </citation>
    <scope>IDENTIFICATION</scope>
    <source>
        <tissue evidence="4">Whole sample</tissue>
    </source>
</reference>
<keyword evidence="1" id="KW-0812">Transmembrane</keyword>
<evidence type="ECO:0000256" key="1">
    <source>
        <dbReference type="SAM" id="Phobius"/>
    </source>
</evidence>
<keyword evidence="2" id="KW-0732">Signal</keyword>
<organism evidence="3 4">
    <name type="scientific">Crassostrea virginica</name>
    <name type="common">Eastern oyster</name>
    <dbReference type="NCBI Taxonomy" id="6565"/>
    <lineage>
        <taxon>Eukaryota</taxon>
        <taxon>Metazoa</taxon>
        <taxon>Spiralia</taxon>
        <taxon>Lophotrochozoa</taxon>
        <taxon>Mollusca</taxon>
        <taxon>Bivalvia</taxon>
        <taxon>Autobranchia</taxon>
        <taxon>Pteriomorphia</taxon>
        <taxon>Ostreida</taxon>
        <taxon>Ostreoidea</taxon>
        <taxon>Ostreidae</taxon>
        <taxon>Crassostrea</taxon>
    </lineage>
</organism>